<organism evidence="2 3">
    <name type="scientific">Tupaia chinensis</name>
    <name type="common">Chinese tree shrew</name>
    <name type="synonym">Tupaia belangeri chinensis</name>
    <dbReference type="NCBI Taxonomy" id="246437"/>
    <lineage>
        <taxon>Eukaryota</taxon>
        <taxon>Metazoa</taxon>
        <taxon>Chordata</taxon>
        <taxon>Craniata</taxon>
        <taxon>Vertebrata</taxon>
        <taxon>Euteleostomi</taxon>
        <taxon>Mammalia</taxon>
        <taxon>Eutheria</taxon>
        <taxon>Euarchontoglires</taxon>
        <taxon>Scandentia</taxon>
        <taxon>Tupaiidae</taxon>
        <taxon>Tupaia</taxon>
    </lineage>
</organism>
<feature type="region of interest" description="Disordered" evidence="1">
    <location>
        <begin position="15"/>
        <end position="42"/>
    </location>
</feature>
<reference evidence="3" key="2">
    <citation type="journal article" date="2013" name="Nat. Commun.">
        <title>Genome of the Chinese tree shrew.</title>
        <authorList>
            <person name="Fan Y."/>
            <person name="Huang Z.Y."/>
            <person name="Cao C.C."/>
            <person name="Chen C.S."/>
            <person name="Chen Y.X."/>
            <person name="Fan D.D."/>
            <person name="He J."/>
            <person name="Hou H.L."/>
            <person name="Hu L."/>
            <person name="Hu X.T."/>
            <person name="Jiang X.T."/>
            <person name="Lai R."/>
            <person name="Lang Y.S."/>
            <person name="Liang B."/>
            <person name="Liao S.G."/>
            <person name="Mu D."/>
            <person name="Ma Y.Y."/>
            <person name="Niu Y.Y."/>
            <person name="Sun X.Q."/>
            <person name="Xia J.Q."/>
            <person name="Xiao J."/>
            <person name="Xiong Z.Q."/>
            <person name="Xu L."/>
            <person name="Yang L."/>
            <person name="Zhang Y."/>
            <person name="Zhao W."/>
            <person name="Zhao X.D."/>
            <person name="Zheng Y.T."/>
            <person name="Zhou J.M."/>
            <person name="Zhu Y.B."/>
            <person name="Zhang G.J."/>
            <person name="Wang J."/>
            <person name="Yao Y.G."/>
        </authorList>
    </citation>
    <scope>NUCLEOTIDE SEQUENCE [LARGE SCALE GENOMIC DNA]</scope>
</reference>
<dbReference type="Proteomes" id="UP000011518">
    <property type="component" value="Unassembled WGS sequence"/>
</dbReference>
<accession>L9JG46</accession>
<keyword evidence="3" id="KW-1185">Reference proteome</keyword>
<dbReference type="InParanoid" id="L9JG46"/>
<evidence type="ECO:0000313" key="3">
    <source>
        <dbReference type="Proteomes" id="UP000011518"/>
    </source>
</evidence>
<evidence type="ECO:0000313" key="2">
    <source>
        <dbReference type="EMBL" id="ELW49294.1"/>
    </source>
</evidence>
<evidence type="ECO:0000256" key="1">
    <source>
        <dbReference type="SAM" id="MobiDB-lite"/>
    </source>
</evidence>
<protein>
    <submittedName>
        <fullName evidence="2">Uncharacterized protein</fullName>
    </submittedName>
</protein>
<dbReference type="AlphaFoldDB" id="L9JG46"/>
<name>L9JG46_TUPCH</name>
<reference evidence="3" key="1">
    <citation type="submission" date="2012-07" db="EMBL/GenBank/DDBJ databases">
        <title>Genome of the Chinese tree shrew, a rising model animal genetically related to primates.</title>
        <authorList>
            <person name="Zhang G."/>
            <person name="Fan Y."/>
            <person name="Yao Y."/>
            <person name="Huang Z."/>
        </authorList>
    </citation>
    <scope>NUCLEOTIDE SEQUENCE [LARGE SCALE GENOMIC DNA]</scope>
</reference>
<proteinExistence type="predicted"/>
<dbReference type="EMBL" id="KB320999">
    <property type="protein sequence ID" value="ELW49294.1"/>
    <property type="molecule type" value="Genomic_DNA"/>
</dbReference>
<gene>
    <name evidence="2" type="ORF">TREES_T100012285</name>
</gene>
<sequence>MSVLCNWDGRLWSSTGYTASTNDAPEAKTPQPKQSQRRAELAPRGLMPAGLQRHSAPALSPTLATHPKATQRQFRNFTLNIKPQRHNNI</sequence>